<name>A0A8S9HP60_BRACR</name>
<accession>A0A8S9HP60</accession>
<evidence type="ECO:0000313" key="2">
    <source>
        <dbReference type="Proteomes" id="UP000712281"/>
    </source>
</evidence>
<proteinExistence type="predicted"/>
<dbReference type="EMBL" id="QGKW02001940">
    <property type="protein sequence ID" value="KAF2558870.1"/>
    <property type="molecule type" value="Genomic_DNA"/>
</dbReference>
<dbReference type="AlphaFoldDB" id="A0A8S9HP60"/>
<comment type="caution">
    <text evidence="1">The sequence shown here is derived from an EMBL/GenBank/DDBJ whole genome shotgun (WGS) entry which is preliminary data.</text>
</comment>
<evidence type="ECO:0000313" key="1">
    <source>
        <dbReference type="EMBL" id="KAF2558870.1"/>
    </source>
</evidence>
<dbReference type="Proteomes" id="UP000712281">
    <property type="component" value="Unassembled WGS sequence"/>
</dbReference>
<reference evidence="1" key="1">
    <citation type="submission" date="2019-12" db="EMBL/GenBank/DDBJ databases">
        <title>Genome sequencing and annotation of Brassica cretica.</title>
        <authorList>
            <person name="Studholme D.J."/>
            <person name="Sarris P.F."/>
        </authorList>
    </citation>
    <scope>NUCLEOTIDE SEQUENCE</scope>
    <source>
        <strain evidence="1">PFS-001/15</strain>
        <tissue evidence="1">Leaf</tissue>
    </source>
</reference>
<protein>
    <submittedName>
        <fullName evidence="1">Uncharacterized protein</fullName>
    </submittedName>
</protein>
<organism evidence="1 2">
    <name type="scientific">Brassica cretica</name>
    <name type="common">Mustard</name>
    <dbReference type="NCBI Taxonomy" id="69181"/>
    <lineage>
        <taxon>Eukaryota</taxon>
        <taxon>Viridiplantae</taxon>
        <taxon>Streptophyta</taxon>
        <taxon>Embryophyta</taxon>
        <taxon>Tracheophyta</taxon>
        <taxon>Spermatophyta</taxon>
        <taxon>Magnoliopsida</taxon>
        <taxon>eudicotyledons</taxon>
        <taxon>Gunneridae</taxon>
        <taxon>Pentapetalae</taxon>
        <taxon>rosids</taxon>
        <taxon>malvids</taxon>
        <taxon>Brassicales</taxon>
        <taxon>Brassicaceae</taxon>
        <taxon>Brassiceae</taxon>
        <taxon>Brassica</taxon>
    </lineage>
</organism>
<sequence length="119" mass="13496">MLRFSLSQICRSKLLPAFGSAREVLDCDGGVTRSGLTTRWRVRVMASGVGFLWLRERGLYYLLQISEFVVVLKACFSGSVARRCCSSPTVACGFNDWCCEFQRCRWGSSPSRRSLRLLR</sequence>
<gene>
    <name evidence="1" type="ORF">F2Q68_00013454</name>
</gene>